<dbReference type="Pfam" id="PF08327">
    <property type="entry name" value="AHSA1"/>
    <property type="match status" value="1"/>
</dbReference>
<dbReference type="EMBL" id="JAEVLS010000003">
    <property type="protein sequence ID" value="MBM0106442.1"/>
    <property type="molecule type" value="Genomic_DNA"/>
</dbReference>
<gene>
    <name evidence="3" type="ORF">JM946_17055</name>
</gene>
<dbReference type="InterPro" id="IPR023393">
    <property type="entry name" value="START-like_dom_sf"/>
</dbReference>
<dbReference type="Gene3D" id="3.30.530.20">
    <property type="match status" value="1"/>
</dbReference>
<name>A0ABS1WZR9_9GAMM</name>
<dbReference type="CDD" id="cd08900">
    <property type="entry name" value="SRPBCC_CalC_Aha1-like_7"/>
    <property type="match status" value="1"/>
</dbReference>
<dbReference type="Proteomes" id="UP000661077">
    <property type="component" value="Unassembled WGS sequence"/>
</dbReference>
<keyword evidence="4" id="KW-1185">Reference proteome</keyword>
<evidence type="ECO:0000259" key="2">
    <source>
        <dbReference type="Pfam" id="PF08327"/>
    </source>
</evidence>
<comment type="caution">
    <text evidence="3">The sequence shown here is derived from an EMBL/GenBank/DDBJ whole genome shotgun (WGS) entry which is preliminary data.</text>
</comment>
<evidence type="ECO:0000313" key="3">
    <source>
        <dbReference type="EMBL" id="MBM0106442.1"/>
    </source>
</evidence>
<proteinExistence type="inferred from homology"/>
<dbReference type="SUPFAM" id="SSF55961">
    <property type="entry name" value="Bet v1-like"/>
    <property type="match status" value="1"/>
</dbReference>
<protein>
    <submittedName>
        <fullName evidence="3">SRPBCC family protein</fullName>
    </submittedName>
</protein>
<reference evidence="3 4" key="1">
    <citation type="journal article" date="2021" name="Int. J. Syst. Evol. Microbiol.">
        <title>Steroidobacter gossypii sp. nov., isolated from soil of cotton cropping field.</title>
        <authorList>
            <person name="Huang R."/>
            <person name="Yang S."/>
            <person name="Zhen C."/>
            <person name="Liu W."/>
        </authorList>
    </citation>
    <scope>NUCLEOTIDE SEQUENCE [LARGE SCALE GENOMIC DNA]</scope>
    <source>
        <strain evidence="3 4">S1-65</strain>
    </source>
</reference>
<dbReference type="InterPro" id="IPR013538">
    <property type="entry name" value="ASHA1/2-like_C"/>
</dbReference>
<comment type="similarity">
    <text evidence="1">Belongs to the AHA1 family.</text>
</comment>
<evidence type="ECO:0000256" key="1">
    <source>
        <dbReference type="ARBA" id="ARBA00006817"/>
    </source>
</evidence>
<evidence type="ECO:0000313" key="4">
    <source>
        <dbReference type="Proteomes" id="UP000661077"/>
    </source>
</evidence>
<accession>A0ABS1WZR9</accession>
<feature type="domain" description="Activator of Hsp90 ATPase homologue 1/2-like C-terminal" evidence="2">
    <location>
        <begin position="19"/>
        <end position="145"/>
    </location>
</feature>
<sequence length="156" mass="17872">MTERSASHTSFVIERDFPAPPSHVFFAWSDVEAKLSWSDCHTDARDSEFSMDFRHGGHEHYRVRLPDGMTLSVEKVFFDIVPDQRIIFGYDLVIGEKRLSASLVTVSFEPSRKGTHMTYTEQLALLDGFTDVEERIEGTNEGFDRLELLLRDAVRA</sequence>
<dbReference type="RefSeq" id="WP_203168545.1">
    <property type="nucleotide sequence ID" value="NZ_JAEVLS010000003.1"/>
</dbReference>
<organism evidence="3 4">
    <name type="scientific">Steroidobacter gossypii</name>
    <dbReference type="NCBI Taxonomy" id="2805490"/>
    <lineage>
        <taxon>Bacteria</taxon>
        <taxon>Pseudomonadati</taxon>
        <taxon>Pseudomonadota</taxon>
        <taxon>Gammaproteobacteria</taxon>
        <taxon>Steroidobacterales</taxon>
        <taxon>Steroidobacteraceae</taxon>
        <taxon>Steroidobacter</taxon>
    </lineage>
</organism>